<comment type="caution">
    <text evidence="2">The sequence shown here is derived from an EMBL/GenBank/DDBJ whole genome shotgun (WGS) entry which is preliminary data.</text>
</comment>
<dbReference type="Gene3D" id="1.25.40.20">
    <property type="entry name" value="Ankyrin repeat-containing domain"/>
    <property type="match status" value="1"/>
</dbReference>
<evidence type="ECO:0000256" key="1">
    <source>
        <dbReference type="PROSITE-ProRule" id="PRU00023"/>
    </source>
</evidence>
<keyword evidence="1" id="KW-0040">ANK repeat</keyword>
<dbReference type="Pfam" id="PF00023">
    <property type="entry name" value="Ank"/>
    <property type="match status" value="1"/>
</dbReference>
<dbReference type="AlphaFoldDB" id="A0AAD3CET4"/>
<dbReference type="EMBL" id="BLLK01000019">
    <property type="protein sequence ID" value="GFH44293.1"/>
    <property type="molecule type" value="Genomic_DNA"/>
</dbReference>
<dbReference type="Proteomes" id="UP001054902">
    <property type="component" value="Unassembled WGS sequence"/>
</dbReference>
<reference evidence="2 3" key="1">
    <citation type="journal article" date="2021" name="Sci. Rep.">
        <title>The genome of the diatom Chaetoceros tenuissimus carries an ancient integrated fragment of an extant virus.</title>
        <authorList>
            <person name="Hongo Y."/>
            <person name="Kimura K."/>
            <person name="Takaki Y."/>
            <person name="Yoshida Y."/>
            <person name="Baba S."/>
            <person name="Kobayashi G."/>
            <person name="Nagasaki K."/>
            <person name="Hano T."/>
            <person name="Tomaru Y."/>
        </authorList>
    </citation>
    <scope>NUCLEOTIDE SEQUENCE [LARGE SCALE GENOMIC DNA]</scope>
    <source>
        <strain evidence="2 3">NIES-3715</strain>
    </source>
</reference>
<proteinExistence type="predicted"/>
<evidence type="ECO:0000313" key="2">
    <source>
        <dbReference type="EMBL" id="GFH44293.1"/>
    </source>
</evidence>
<dbReference type="SUPFAM" id="SSF48403">
    <property type="entry name" value="Ankyrin repeat"/>
    <property type="match status" value="1"/>
</dbReference>
<keyword evidence="3" id="KW-1185">Reference proteome</keyword>
<accession>A0AAD3CET4</accession>
<feature type="repeat" description="ANK" evidence="1">
    <location>
        <begin position="112"/>
        <end position="136"/>
    </location>
</feature>
<organism evidence="2 3">
    <name type="scientific">Chaetoceros tenuissimus</name>
    <dbReference type="NCBI Taxonomy" id="426638"/>
    <lineage>
        <taxon>Eukaryota</taxon>
        <taxon>Sar</taxon>
        <taxon>Stramenopiles</taxon>
        <taxon>Ochrophyta</taxon>
        <taxon>Bacillariophyta</taxon>
        <taxon>Coscinodiscophyceae</taxon>
        <taxon>Chaetocerotophycidae</taxon>
        <taxon>Chaetocerotales</taxon>
        <taxon>Chaetocerotaceae</taxon>
        <taxon>Chaetoceros</taxon>
    </lineage>
</organism>
<sequence>MPMDFLRSRSSQPGKLEKYIHQEKWTKACQLLNSKAFHQDLQSKIKKAEKRYRSNQSSRSLSLQSVNSETIESVTTSFIGLFNLAILYEAPLDFLSLFTEQFPDITRTKDRHGMTPLHLACATKATSLDLIQLLLRADLGKSVAVQDSSGRTPLHYFLFYICYPRHANEKLKTDKSFGPSEFQFSKQSDTSLNEDPGGKLAVSQEEFQKFIKGLNVFCRISMQPFFIRDMNGHTPIDILHECKNTDESTKRGPKWERADIVNVLVREKLVKHYRRLRKQAESAGWDTSLTNMKRAISDKSETDDTTSLTDDGSASFLTGLSKMEINSLGVDDMEMSLT</sequence>
<gene>
    <name evidence="2" type="ORF">CTEN210_00767</name>
</gene>
<evidence type="ECO:0000313" key="3">
    <source>
        <dbReference type="Proteomes" id="UP001054902"/>
    </source>
</evidence>
<protein>
    <submittedName>
        <fullName evidence="2">Uncharacterized protein</fullName>
    </submittedName>
</protein>
<dbReference type="PROSITE" id="PS50088">
    <property type="entry name" value="ANK_REPEAT"/>
    <property type="match status" value="1"/>
</dbReference>
<dbReference type="InterPro" id="IPR002110">
    <property type="entry name" value="Ankyrin_rpt"/>
</dbReference>
<name>A0AAD3CET4_9STRA</name>
<dbReference type="InterPro" id="IPR036770">
    <property type="entry name" value="Ankyrin_rpt-contain_sf"/>
</dbReference>